<dbReference type="InterPro" id="IPR004435">
    <property type="entry name" value="MobB_dom"/>
</dbReference>
<dbReference type="GO" id="GO:0005525">
    <property type="term" value="F:GTP binding"/>
    <property type="evidence" value="ECO:0007669"/>
    <property type="project" value="InterPro"/>
</dbReference>
<protein>
    <submittedName>
        <fullName evidence="2">Molybdopterin-guanine dinucleotide biosynthesis protein</fullName>
    </submittedName>
</protein>
<evidence type="ECO:0000259" key="1">
    <source>
        <dbReference type="Pfam" id="PF03205"/>
    </source>
</evidence>
<gene>
    <name evidence="2" type="ordered locus">amb2768</name>
</gene>
<dbReference type="KEGG" id="mag:amb2768"/>
<reference evidence="2 3" key="1">
    <citation type="journal article" date="2005" name="DNA Res.">
        <title>Complete genome sequence of the facultative anaerobic magnetotactic bacterium Magnetospirillum sp. strain AMB-1.</title>
        <authorList>
            <person name="Matsunaga T."/>
            <person name="Okamura Y."/>
            <person name="Fukuda Y."/>
            <person name="Wahyudi A.T."/>
            <person name="Murase Y."/>
            <person name="Takeyama H."/>
        </authorList>
    </citation>
    <scope>NUCLEOTIDE SEQUENCE [LARGE SCALE GENOMIC DNA]</scope>
    <source>
        <strain evidence="3">ATCC 700264 / AMB-1</strain>
    </source>
</reference>
<dbReference type="Pfam" id="PF03205">
    <property type="entry name" value="MobB"/>
    <property type="match status" value="1"/>
</dbReference>
<evidence type="ECO:0000313" key="2">
    <source>
        <dbReference type="EMBL" id="BAE51572.1"/>
    </source>
</evidence>
<organism evidence="2 3">
    <name type="scientific">Paramagnetospirillum magneticum (strain ATCC 700264 / AMB-1)</name>
    <name type="common">Magnetospirillum magneticum</name>
    <dbReference type="NCBI Taxonomy" id="342108"/>
    <lineage>
        <taxon>Bacteria</taxon>
        <taxon>Pseudomonadati</taxon>
        <taxon>Pseudomonadota</taxon>
        <taxon>Alphaproteobacteria</taxon>
        <taxon>Rhodospirillales</taxon>
        <taxon>Magnetospirillaceae</taxon>
        <taxon>Paramagnetospirillum</taxon>
    </lineage>
</organism>
<dbReference type="GO" id="GO:0006777">
    <property type="term" value="P:Mo-molybdopterin cofactor biosynthetic process"/>
    <property type="evidence" value="ECO:0007669"/>
    <property type="project" value="InterPro"/>
</dbReference>
<dbReference type="EMBL" id="AP007255">
    <property type="protein sequence ID" value="BAE51572.1"/>
    <property type="molecule type" value="Genomic_DNA"/>
</dbReference>
<dbReference type="STRING" id="342108.amb2768"/>
<dbReference type="OrthoDB" id="9804758at2"/>
<name>Q2W3K3_PARM1</name>
<keyword evidence="3" id="KW-1185">Reference proteome</keyword>
<dbReference type="RefSeq" id="WP_011385147.1">
    <property type="nucleotide sequence ID" value="NC_007626.1"/>
</dbReference>
<dbReference type="Gene3D" id="3.40.50.300">
    <property type="entry name" value="P-loop containing nucleotide triphosphate hydrolases"/>
    <property type="match status" value="1"/>
</dbReference>
<accession>Q2W3K3</accession>
<dbReference type="AlphaFoldDB" id="Q2W3K3"/>
<dbReference type="Proteomes" id="UP000007058">
    <property type="component" value="Chromosome"/>
</dbReference>
<sequence>MDRFAGCDLLLIEGYKWAPHPKLEVWDPGLGKSMLAPEERSIVALAADTPVTSVALPTFRRDDIAGIAAYICQYCQI</sequence>
<dbReference type="HOGENOM" id="CLU_2633894_0_0_5"/>
<dbReference type="InterPro" id="IPR027417">
    <property type="entry name" value="P-loop_NTPase"/>
</dbReference>
<proteinExistence type="predicted"/>
<feature type="domain" description="Molybdopterin-guanine dinucleotide biosynthesis protein B (MobB)" evidence="1">
    <location>
        <begin position="3"/>
        <end position="48"/>
    </location>
</feature>
<evidence type="ECO:0000313" key="3">
    <source>
        <dbReference type="Proteomes" id="UP000007058"/>
    </source>
</evidence>